<sequence length="282" mass="29361">MRSTAPRVPVLLVAANLVTLAVTLAVNALANALPLNGRTTGEISDGFPNLFAPAGYVFAIWGPIYLGLTAFAVWQLTHAGRRGHAVVDVGWWFALSNIANALWIVFWHLGRFPATMAAMLVVLVSLCAIAARLGPPRAARSAAERWLVYLPFSVYLGWISVATIANAGVFLLDLGWNGAPLSPAAWTLMLLAVSSALGAWLLLRRGDLAYLAVLVWAFIGIWAKQSGVSGTSAASGTPGVPSVAYGALAAAGVLAALAVWRAVDGRRSGPAGRGARSLAPGT</sequence>
<evidence type="ECO:0008006" key="3">
    <source>
        <dbReference type="Google" id="ProtNLM"/>
    </source>
</evidence>
<dbReference type="PANTHER" id="PTHR33802:SF1">
    <property type="entry name" value="XK-RELATED PROTEIN"/>
    <property type="match status" value="1"/>
</dbReference>
<dbReference type="PANTHER" id="PTHR33802">
    <property type="entry name" value="SI:CH211-161H7.5-RELATED"/>
    <property type="match status" value="1"/>
</dbReference>
<dbReference type="AlphaFoldDB" id="A0A6J4I9T7"/>
<dbReference type="Gene3D" id="1.20.1260.100">
    <property type="entry name" value="TspO/MBR protein"/>
    <property type="match status" value="1"/>
</dbReference>
<feature type="transmembrane region" description="Helical" evidence="1">
    <location>
        <begin position="146"/>
        <end position="172"/>
    </location>
</feature>
<name>A0A6J4I9T7_9CHLR</name>
<feature type="transmembrane region" description="Helical" evidence="1">
    <location>
        <begin position="54"/>
        <end position="77"/>
    </location>
</feature>
<feature type="transmembrane region" description="Helical" evidence="1">
    <location>
        <begin position="184"/>
        <end position="203"/>
    </location>
</feature>
<evidence type="ECO:0000256" key="1">
    <source>
        <dbReference type="SAM" id="Phobius"/>
    </source>
</evidence>
<proteinExistence type="predicted"/>
<protein>
    <recommendedName>
        <fullName evidence="3">Tryptophan-rich sensory protein</fullName>
    </recommendedName>
</protein>
<dbReference type="InterPro" id="IPR038330">
    <property type="entry name" value="TspO/MBR-related_sf"/>
</dbReference>
<feature type="transmembrane region" description="Helical" evidence="1">
    <location>
        <begin position="208"/>
        <end position="223"/>
    </location>
</feature>
<gene>
    <name evidence="2" type="ORF">AVDCRST_MAG77-1702</name>
</gene>
<feature type="transmembrane region" description="Helical" evidence="1">
    <location>
        <begin position="243"/>
        <end position="263"/>
    </location>
</feature>
<organism evidence="2">
    <name type="scientific">uncultured Chloroflexota bacterium</name>
    <dbReference type="NCBI Taxonomy" id="166587"/>
    <lineage>
        <taxon>Bacteria</taxon>
        <taxon>Bacillati</taxon>
        <taxon>Chloroflexota</taxon>
        <taxon>environmental samples</taxon>
    </lineage>
</organism>
<keyword evidence="1" id="KW-0812">Transmembrane</keyword>
<feature type="transmembrane region" description="Helical" evidence="1">
    <location>
        <begin position="89"/>
        <end position="109"/>
    </location>
</feature>
<keyword evidence="1" id="KW-1133">Transmembrane helix</keyword>
<keyword evidence="1" id="KW-0472">Membrane</keyword>
<dbReference type="EMBL" id="CADCTC010000108">
    <property type="protein sequence ID" value="CAA9244320.1"/>
    <property type="molecule type" value="Genomic_DNA"/>
</dbReference>
<accession>A0A6J4I9T7</accession>
<evidence type="ECO:0000313" key="2">
    <source>
        <dbReference type="EMBL" id="CAA9244320.1"/>
    </source>
</evidence>
<reference evidence="2" key="1">
    <citation type="submission" date="2020-02" db="EMBL/GenBank/DDBJ databases">
        <authorList>
            <person name="Meier V. D."/>
        </authorList>
    </citation>
    <scope>NUCLEOTIDE SEQUENCE</scope>
    <source>
        <strain evidence="2">AVDCRST_MAG77</strain>
    </source>
</reference>
<feature type="transmembrane region" description="Helical" evidence="1">
    <location>
        <begin position="115"/>
        <end position="134"/>
    </location>
</feature>